<evidence type="ECO:0008006" key="3">
    <source>
        <dbReference type="Google" id="ProtNLM"/>
    </source>
</evidence>
<dbReference type="AlphaFoldDB" id="A0A7W9FPV0"/>
<evidence type="ECO:0000313" key="1">
    <source>
        <dbReference type="EMBL" id="MBB5754669.1"/>
    </source>
</evidence>
<dbReference type="EMBL" id="JACHOO010000009">
    <property type="protein sequence ID" value="MBB5754669.1"/>
    <property type="molecule type" value="Genomic_DNA"/>
</dbReference>
<accession>A0A7W9FPV0</accession>
<name>A0A7W9FPV0_9HYPH</name>
<proteinExistence type="predicted"/>
<sequence>MLHRLIEHSGGQTVLSGAIPGRKVLSALIAATPSMEAPAPAFLDFDGIEVATASFLREAVIGFRDYARQSLPNVYPVVANTVPAVAEELDFFVRARGDVIWSCDLDAKNQVVGARLIGDLDPAQRSTFNAVIELGAITAPELAARFADQGIGPTAWNNRLSALATKGLLVERKQGKSKSFSPLLEIA</sequence>
<gene>
    <name evidence="1" type="ORF">GGQ63_003757</name>
</gene>
<dbReference type="Proteomes" id="UP000523821">
    <property type="component" value="Unassembled WGS sequence"/>
</dbReference>
<dbReference type="RefSeq" id="WP_246429871.1">
    <property type="nucleotide sequence ID" value="NZ_JACHOO010000009.1"/>
</dbReference>
<evidence type="ECO:0000313" key="2">
    <source>
        <dbReference type="Proteomes" id="UP000523821"/>
    </source>
</evidence>
<comment type="caution">
    <text evidence="1">The sequence shown here is derived from an EMBL/GenBank/DDBJ whole genome shotgun (WGS) entry which is preliminary data.</text>
</comment>
<reference evidence="1 2" key="1">
    <citation type="submission" date="2020-08" db="EMBL/GenBank/DDBJ databases">
        <title>Genomic Encyclopedia of Type Strains, Phase IV (KMG-IV): sequencing the most valuable type-strain genomes for metagenomic binning, comparative biology and taxonomic classification.</title>
        <authorList>
            <person name="Goeker M."/>
        </authorList>
    </citation>
    <scope>NUCLEOTIDE SEQUENCE [LARGE SCALE GENOMIC DNA]</scope>
    <source>
        <strain evidence="1 2">DSM 16268</strain>
    </source>
</reference>
<keyword evidence="2" id="KW-1185">Reference proteome</keyword>
<protein>
    <recommendedName>
        <fullName evidence="3">DUF4325 domain-containing protein</fullName>
    </recommendedName>
</protein>
<organism evidence="1 2">
    <name type="scientific">Prosthecomicrobium pneumaticum</name>
    <dbReference type="NCBI Taxonomy" id="81895"/>
    <lineage>
        <taxon>Bacteria</taxon>
        <taxon>Pseudomonadati</taxon>
        <taxon>Pseudomonadota</taxon>
        <taxon>Alphaproteobacteria</taxon>
        <taxon>Hyphomicrobiales</taxon>
        <taxon>Kaistiaceae</taxon>
        <taxon>Prosthecomicrobium</taxon>
    </lineage>
</organism>